<keyword evidence="8 13" id="KW-1133">Transmembrane helix</keyword>
<sequence length="229" mass="24675">MTATTTSVTEPATSPVPRFGVVARLLHWTMAVLVVFMLFLGATLVGALGNYPRALLLHESVGIAILVLALIRIGNRLRRSPPPPPASIAKPERIVATASEFLMYVLFVTQPIVGWALVSASGIPIHVFGGLRLPAITPTNAYLYHVLRELHAVLAFALLAVFVAHMCAVLAHTLILHDRLLSRMLFPLRPRDPRSERTKLAAQQRHGAAAADEPTETPPAPSADIDGST</sequence>
<feature type="region of interest" description="Disordered" evidence="12">
    <location>
        <begin position="193"/>
        <end position="229"/>
    </location>
</feature>
<evidence type="ECO:0000256" key="12">
    <source>
        <dbReference type="SAM" id="MobiDB-lite"/>
    </source>
</evidence>
<keyword evidence="9" id="KW-0408">Iron</keyword>
<feature type="transmembrane region" description="Helical" evidence="13">
    <location>
        <begin position="54"/>
        <end position="73"/>
    </location>
</feature>
<feature type="transmembrane region" description="Helical" evidence="13">
    <location>
        <begin position="152"/>
        <end position="176"/>
    </location>
</feature>
<name>A0ABP9KEA0_9NOCA</name>
<dbReference type="InterPro" id="IPR016174">
    <property type="entry name" value="Di-haem_cyt_TM"/>
</dbReference>
<keyword evidence="4" id="KW-0349">Heme</keyword>
<evidence type="ECO:0000256" key="4">
    <source>
        <dbReference type="ARBA" id="ARBA00022617"/>
    </source>
</evidence>
<protein>
    <submittedName>
        <fullName evidence="15">Cytochrome b/b6 domain-containing protein</fullName>
    </submittedName>
</protein>
<evidence type="ECO:0000256" key="10">
    <source>
        <dbReference type="ARBA" id="ARBA00023136"/>
    </source>
</evidence>
<evidence type="ECO:0000256" key="3">
    <source>
        <dbReference type="ARBA" id="ARBA00022475"/>
    </source>
</evidence>
<keyword evidence="2" id="KW-0813">Transport</keyword>
<feature type="compositionally biased region" description="Low complexity" evidence="12">
    <location>
        <begin position="201"/>
        <end position="212"/>
    </location>
</feature>
<evidence type="ECO:0000256" key="5">
    <source>
        <dbReference type="ARBA" id="ARBA00022692"/>
    </source>
</evidence>
<evidence type="ECO:0000259" key="14">
    <source>
        <dbReference type="Pfam" id="PF01292"/>
    </source>
</evidence>
<dbReference type="EMBL" id="BAABJM010000002">
    <property type="protein sequence ID" value="GAA5055051.1"/>
    <property type="molecule type" value="Genomic_DNA"/>
</dbReference>
<dbReference type="Gene3D" id="1.20.950.20">
    <property type="entry name" value="Transmembrane di-heme cytochromes, Chain C"/>
    <property type="match status" value="1"/>
</dbReference>
<reference evidence="16" key="1">
    <citation type="journal article" date="2019" name="Int. J. Syst. Evol. Microbiol.">
        <title>The Global Catalogue of Microorganisms (GCM) 10K type strain sequencing project: providing services to taxonomists for standard genome sequencing and annotation.</title>
        <authorList>
            <consortium name="The Broad Institute Genomics Platform"/>
            <consortium name="The Broad Institute Genome Sequencing Center for Infectious Disease"/>
            <person name="Wu L."/>
            <person name="Ma J."/>
        </authorList>
    </citation>
    <scope>NUCLEOTIDE SEQUENCE [LARGE SCALE GENOMIC DNA]</scope>
    <source>
        <strain evidence="16">JCM 18298</strain>
    </source>
</reference>
<dbReference type="InterPro" id="IPR011577">
    <property type="entry name" value="Cyt_b561_bac/Ni-Hgenase"/>
</dbReference>
<organism evidence="15 16">
    <name type="scientific">Nocardia callitridis</name>
    <dbReference type="NCBI Taxonomy" id="648753"/>
    <lineage>
        <taxon>Bacteria</taxon>
        <taxon>Bacillati</taxon>
        <taxon>Actinomycetota</taxon>
        <taxon>Actinomycetes</taxon>
        <taxon>Mycobacteriales</taxon>
        <taxon>Nocardiaceae</taxon>
        <taxon>Nocardia</taxon>
    </lineage>
</organism>
<keyword evidence="7" id="KW-0249">Electron transport</keyword>
<dbReference type="InterPro" id="IPR052168">
    <property type="entry name" value="Cytochrome_b561_oxidase"/>
</dbReference>
<gene>
    <name evidence="15" type="ORF">GCM10023318_30660</name>
</gene>
<evidence type="ECO:0000256" key="2">
    <source>
        <dbReference type="ARBA" id="ARBA00022448"/>
    </source>
</evidence>
<dbReference type="PANTHER" id="PTHR30529">
    <property type="entry name" value="CYTOCHROME B561"/>
    <property type="match status" value="1"/>
</dbReference>
<comment type="caution">
    <text evidence="15">The sequence shown here is derived from an EMBL/GenBank/DDBJ whole genome shotgun (WGS) entry which is preliminary data.</text>
</comment>
<dbReference type="SUPFAM" id="SSF81342">
    <property type="entry name" value="Transmembrane di-heme cytochromes"/>
    <property type="match status" value="1"/>
</dbReference>
<comment type="subcellular location">
    <subcellularLocation>
        <location evidence="1">Cell membrane</location>
        <topology evidence="1">Multi-pass membrane protein</topology>
    </subcellularLocation>
</comment>
<evidence type="ECO:0000313" key="15">
    <source>
        <dbReference type="EMBL" id="GAA5055051.1"/>
    </source>
</evidence>
<evidence type="ECO:0000256" key="8">
    <source>
        <dbReference type="ARBA" id="ARBA00022989"/>
    </source>
</evidence>
<comment type="similarity">
    <text evidence="11">Belongs to the cytochrome b561 family.</text>
</comment>
<evidence type="ECO:0000256" key="1">
    <source>
        <dbReference type="ARBA" id="ARBA00004651"/>
    </source>
</evidence>
<evidence type="ECO:0000313" key="16">
    <source>
        <dbReference type="Proteomes" id="UP001500603"/>
    </source>
</evidence>
<keyword evidence="10 13" id="KW-0472">Membrane</keyword>
<feature type="transmembrane region" description="Helical" evidence="13">
    <location>
        <begin position="25"/>
        <end position="48"/>
    </location>
</feature>
<evidence type="ECO:0000256" key="6">
    <source>
        <dbReference type="ARBA" id="ARBA00022723"/>
    </source>
</evidence>
<keyword evidence="6" id="KW-0479">Metal-binding</keyword>
<accession>A0ABP9KEA0</accession>
<keyword evidence="16" id="KW-1185">Reference proteome</keyword>
<proteinExistence type="inferred from homology"/>
<evidence type="ECO:0000256" key="11">
    <source>
        <dbReference type="ARBA" id="ARBA00037975"/>
    </source>
</evidence>
<evidence type="ECO:0000256" key="7">
    <source>
        <dbReference type="ARBA" id="ARBA00022982"/>
    </source>
</evidence>
<feature type="domain" description="Cytochrome b561 bacterial/Ni-hydrogenase" evidence="14">
    <location>
        <begin position="18"/>
        <end position="186"/>
    </location>
</feature>
<dbReference type="PANTHER" id="PTHR30529:SF6">
    <property type="entry name" value="BLL0291 PROTEIN"/>
    <property type="match status" value="1"/>
</dbReference>
<evidence type="ECO:0000256" key="13">
    <source>
        <dbReference type="SAM" id="Phobius"/>
    </source>
</evidence>
<evidence type="ECO:0000256" key="9">
    <source>
        <dbReference type="ARBA" id="ARBA00023004"/>
    </source>
</evidence>
<dbReference type="Proteomes" id="UP001500603">
    <property type="component" value="Unassembled WGS sequence"/>
</dbReference>
<keyword evidence="5 13" id="KW-0812">Transmembrane</keyword>
<keyword evidence="3" id="KW-1003">Cell membrane</keyword>
<dbReference type="Pfam" id="PF01292">
    <property type="entry name" value="Ni_hydr_CYTB"/>
    <property type="match status" value="1"/>
</dbReference>